<dbReference type="GO" id="GO:0005524">
    <property type="term" value="F:ATP binding"/>
    <property type="evidence" value="ECO:0007669"/>
    <property type="project" value="InterPro"/>
</dbReference>
<keyword evidence="3" id="KW-1185">Reference proteome</keyword>
<dbReference type="PANTHER" id="PTHR23077">
    <property type="entry name" value="AAA-FAMILY ATPASE"/>
    <property type="match status" value="1"/>
</dbReference>
<dbReference type="InterPro" id="IPR027417">
    <property type="entry name" value="P-loop_NTPase"/>
</dbReference>
<dbReference type="EMBL" id="HG719951">
    <property type="protein sequence ID" value="CDJ58927.1"/>
    <property type="molecule type" value="Genomic_DNA"/>
</dbReference>
<feature type="domain" description="ATPase AAA-type core" evidence="1">
    <location>
        <begin position="68"/>
        <end position="105"/>
    </location>
</feature>
<dbReference type="RefSeq" id="XP_013335575.1">
    <property type="nucleotide sequence ID" value="XM_013480121.1"/>
</dbReference>
<dbReference type="VEuPathDB" id="ToxoDB:EMWEY_00054360"/>
<reference evidence="2" key="2">
    <citation type="submission" date="2013-10" db="EMBL/GenBank/DDBJ databases">
        <authorList>
            <person name="Aslett M."/>
        </authorList>
    </citation>
    <scope>NUCLEOTIDE SEQUENCE [LARGE SCALE GENOMIC DNA]</scope>
    <source>
        <strain evidence="2">Weybridge</strain>
    </source>
</reference>
<dbReference type="GO" id="GO:0005829">
    <property type="term" value="C:cytosol"/>
    <property type="evidence" value="ECO:0007669"/>
    <property type="project" value="TreeGrafter"/>
</dbReference>
<dbReference type="GO" id="GO:0016887">
    <property type="term" value="F:ATP hydrolysis activity"/>
    <property type="evidence" value="ECO:0007669"/>
    <property type="project" value="InterPro"/>
</dbReference>
<accession>U6M3X1</accession>
<dbReference type="InterPro" id="IPR003959">
    <property type="entry name" value="ATPase_AAA_core"/>
</dbReference>
<dbReference type="GeneID" id="25339422"/>
<evidence type="ECO:0000259" key="1">
    <source>
        <dbReference type="Pfam" id="PF00004"/>
    </source>
</evidence>
<organism evidence="2 3">
    <name type="scientific">Eimeria maxima</name>
    <name type="common">Coccidian parasite</name>
    <dbReference type="NCBI Taxonomy" id="5804"/>
    <lineage>
        <taxon>Eukaryota</taxon>
        <taxon>Sar</taxon>
        <taxon>Alveolata</taxon>
        <taxon>Apicomplexa</taxon>
        <taxon>Conoidasida</taxon>
        <taxon>Coccidia</taxon>
        <taxon>Eucoccidiorida</taxon>
        <taxon>Eimeriorina</taxon>
        <taxon>Eimeriidae</taxon>
        <taxon>Eimeria</taxon>
    </lineage>
</organism>
<dbReference type="PANTHER" id="PTHR23077:SF9">
    <property type="entry name" value="PEROXISOMAL ATPASE PEX6"/>
    <property type="match status" value="1"/>
</dbReference>
<dbReference type="OMA" id="RKENIFC"/>
<dbReference type="Pfam" id="PF00004">
    <property type="entry name" value="AAA"/>
    <property type="match status" value="1"/>
</dbReference>
<sequence>MPVLSVPCLVRVCSNKKFEGGIPVSRIPPVRWEEVGGMQKAKEEIQQFISLPLKYPHLFDGVRVRGGCLLFGPPGTGKTLLAKAVATECDVNFLAVKGPELLNKYS</sequence>
<reference evidence="2" key="1">
    <citation type="submission" date="2013-10" db="EMBL/GenBank/DDBJ databases">
        <title>Genomic analysis of the causative agents of coccidiosis in chickens.</title>
        <authorList>
            <person name="Reid A.J."/>
            <person name="Blake D."/>
            <person name="Billington K."/>
            <person name="Browne H."/>
            <person name="Dunn M."/>
            <person name="Hung S."/>
            <person name="Kawahara F."/>
            <person name="Miranda-Saavedra D."/>
            <person name="Mourier T."/>
            <person name="Nagra H."/>
            <person name="Otto T.D."/>
            <person name="Rawlings N."/>
            <person name="Sanchez A."/>
            <person name="Sanders M."/>
            <person name="Subramaniam C."/>
            <person name="Tay Y."/>
            <person name="Dear P."/>
            <person name="Doerig C."/>
            <person name="Gruber A."/>
            <person name="Parkinson J."/>
            <person name="Shirley M."/>
            <person name="Wan K.L."/>
            <person name="Berriman M."/>
            <person name="Tomley F."/>
            <person name="Pain A."/>
        </authorList>
    </citation>
    <scope>NUCLEOTIDE SEQUENCE [LARGE SCALE GENOMIC DNA]</scope>
    <source>
        <strain evidence="2">Weybridge</strain>
    </source>
</reference>
<dbReference type="InterPro" id="IPR050168">
    <property type="entry name" value="AAA_ATPase_domain"/>
</dbReference>
<proteinExistence type="predicted"/>
<dbReference type="SUPFAM" id="SSF52540">
    <property type="entry name" value="P-loop containing nucleoside triphosphate hydrolases"/>
    <property type="match status" value="1"/>
</dbReference>
<dbReference type="OrthoDB" id="348410at2759"/>
<name>U6M3X1_EIMMA</name>
<evidence type="ECO:0000313" key="2">
    <source>
        <dbReference type="EMBL" id="CDJ58927.1"/>
    </source>
</evidence>
<dbReference type="Proteomes" id="UP000030763">
    <property type="component" value="Unassembled WGS sequence"/>
</dbReference>
<dbReference type="GO" id="GO:0016558">
    <property type="term" value="P:protein import into peroxisome matrix"/>
    <property type="evidence" value="ECO:0007669"/>
    <property type="project" value="TreeGrafter"/>
</dbReference>
<protein>
    <recommendedName>
        <fullName evidence="1">ATPase AAA-type core domain-containing protein</fullName>
    </recommendedName>
</protein>
<dbReference type="GO" id="GO:0005778">
    <property type="term" value="C:peroxisomal membrane"/>
    <property type="evidence" value="ECO:0007669"/>
    <property type="project" value="TreeGrafter"/>
</dbReference>
<evidence type="ECO:0000313" key="3">
    <source>
        <dbReference type="Proteomes" id="UP000030763"/>
    </source>
</evidence>
<dbReference type="AlphaFoldDB" id="U6M3X1"/>
<dbReference type="Gene3D" id="3.40.50.300">
    <property type="entry name" value="P-loop containing nucleotide triphosphate hydrolases"/>
    <property type="match status" value="1"/>
</dbReference>
<gene>
    <name evidence="2" type="ORF">EMWEY_00054360</name>
</gene>